<dbReference type="Gene3D" id="3.40.50.300">
    <property type="entry name" value="P-loop containing nucleotide triphosphate hydrolases"/>
    <property type="match status" value="2"/>
</dbReference>
<feature type="compositionally biased region" description="Basic and acidic residues" evidence="1">
    <location>
        <begin position="590"/>
        <end position="604"/>
    </location>
</feature>
<accession>A0A2H0RMS4</accession>
<reference evidence="3 4" key="1">
    <citation type="submission" date="2017-09" db="EMBL/GenBank/DDBJ databases">
        <title>Depth-based differentiation of microbial function through sediment-hosted aquifers and enrichment of novel symbionts in the deep terrestrial subsurface.</title>
        <authorList>
            <person name="Probst A.J."/>
            <person name="Ladd B."/>
            <person name="Jarett J.K."/>
            <person name="Geller-Mcgrath D.E."/>
            <person name="Sieber C.M."/>
            <person name="Emerson J.B."/>
            <person name="Anantharaman K."/>
            <person name="Thomas B.C."/>
            <person name="Malmstrom R."/>
            <person name="Stieglmeier M."/>
            <person name="Klingl A."/>
            <person name="Woyke T."/>
            <person name="Ryan C.M."/>
            <person name="Banfield J.F."/>
        </authorList>
    </citation>
    <scope>NUCLEOTIDE SEQUENCE [LARGE SCALE GENOMIC DNA]</scope>
    <source>
        <strain evidence="3">CG10_big_fil_rev_8_21_14_0_10_50_16</strain>
    </source>
</reference>
<feature type="compositionally biased region" description="Low complexity" evidence="1">
    <location>
        <begin position="645"/>
        <end position="654"/>
    </location>
</feature>
<dbReference type="EMBL" id="PCYM01000001">
    <property type="protein sequence ID" value="PIR47803.1"/>
    <property type="molecule type" value="Genomic_DNA"/>
</dbReference>
<evidence type="ECO:0000259" key="2">
    <source>
        <dbReference type="Pfam" id="PF10412"/>
    </source>
</evidence>
<dbReference type="Pfam" id="PF10412">
    <property type="entry name" value="TrwB_AAD_bind"/>
    <property type="match status" value="1"/>
</dbReference>
<feature type="domain" description="Type IV secretion system coupling protein TraD DNA-binding" evidence="2">
    <location>
        <begin position="30"/>
        <end position="346"/>
    </location>
</feature>
<comment type="caution">
    <text evidence="3">The sequence shown here is derived from an EMBL/GenBank/DDBJ whole genome shotgun (WGS) entry which is preliminary data.</text>
</comment>
<dbReference type="InterPro" id="IPR027417">
    <property type="entry name" value="P-loop_NTPase"/>
</dbReference>
<dbReference type="PANTHER" id="PTHR30121:SF11">
    <property type="entry name" value="AAA+ ATPASE DOMAIN-CONTAINING PROTEIN"/>
    <property type="match status" value="1"/>
</dbReference>
<dbReference type="CDD" id="cd01127">
    <property type="entry name" value="TrwB_TraG_TraD_VirD4"/>
    <property type="match status" value="1"/>
</dbReference>
<dbReference type="SUPFAM" id="SSF52540">
    <property type="entry name" value="P-loop containing nucleoside triphosphate hydrolases"/>
    <property type="match status" value="1"/>
</dbReference>
<gene>
    <name evidence="3" type="ORF">COV06_00150</name>
</gene>
<organism evidence="3 4">
    <name type="scientific">Candidatus Uhrbacteria bacterium CG10_big_fil_rev_8_21_14_0_10_50_16</name>
    <dbReference type="NCBI Taxonomy" id="1975039"/>
    <lineage>
        <taxon>Bacteria</taxon>
        <taxon>Candidatus Uhriibacteriota</taxon>
    </lineage>
</organism>
<dbReference type="Proteomes" id="UP000230084">
    <property type="component" value="Unassembled WGS sequence"/>
</dbReference>
<sequence length="695" mass="78159">MARIHDHENEITYFAKTNFRQGGQKFGIKTDDRRRHMYIVGKTGAGKTTLLENMVLQDIYNGHGICYVDPHGDTVERILDFIPSWRLNDVVYFNPADLDFPVGFNVLDEVSGSHKHLVASGLMSVFKKIWENMWSARMEYILGNTILALLDTPGSTLLGINRMYSDPDYRRSIIENIKDPVVKQFWVMEYAAYSEKFATEAVAAVQNKVGQFLSSDVIRNIVAQVKSTIDVREIMDSQKILLVNLSKGRIGEDNSRLLGGMLINKVQLAAMERVDMPEKDRKDFYLYVDEFQNFATESFAGILSEARKYRLNLIVAHQYIAQLTEEVRDAVLGNVGTMTVFRVGAPDAQELETEFMPRFTPEDIINLPKYQVYLKLMIDGMASPPFSATTLPPIAQNTGSEAKVIRMSRERYSADRSEVEAGVIKWTGLEDADIDQLMDQAKAKGSGNQAKVKHKYKCSWTGKEFSIPVKLDRGRPIYSEEGKEMVRAAKKDGTYDPRKDIIYSDTLEPIGSVAELGTDGLWAVRNEEGDIIGRKDEDSTKRDRRAAKETEKQELEVKLAKAREEMKESGAPAASVEVAPTPKPANVESPKVERPAPRLQEEVKSVVGASLNVLKQEGERREGEKRKRRRKKPTQDGGGDRGGSRSRSNPSRSTDTPRDQQPVIRQPAADVQPKTEPDTKARPIKPGEMITFGEE</sequence>
<proteinExistence type="predicted"/>
<dbReference type="PANTHER" id="PTHR30121">
    <property type="entry name" value="UNCHARACTERIZED PROTEIN YJGR-RELATED"/>
    <property type="match status" value="1"/>
</dbReference>
<dbReference type="AlphaFoldDB" id="A0A2H0RMS4"/>
<name>A0A2H0RMS4_9BACT</name>
<feature type="region of interest" description="Disordered" evidence="1">
    <location>
        <begin position="534"/>
        <end position="695"/>
    </location>
</feature>
<protein>
    <recommendedName>
        <fullName evidence="2">Type IV secretion system coupling protein TraD DNA-binding domain-containing protein</fullName>
    </recommendedName>
</protein>
<feature type="compositionally biased region" description="Basic and acidic residues" evidence="1">
    <location>
        <begin position="534"/>
        <end position="568"/>
    </location>
</feature>
<evidence type="ECO:0000313" key="4">
    <source>
        <dbReference type="Proteomes" id="UP000230084"/>
    </source>
</evidence>
<dbReference type="InterPro" id="IPR019476">
    <property type="entry name" value="T4SS_TraD_DNA-bd"/>
</dbReference>
<evidence type="ECO:0000256" key="1">
    <source>
        <dbReference type="SAM" id="MobiDB-lite"/>
    </source>
</evidence>
<feature type="compositionally biased region" description="Basic and acidic residues" evidence="1">
    <location>
        <begin position="616"/>
        <end position="625"/>
    </location>
</feature>
<evidence type="ECO:0000313" key="3">
    <source>
        <dbReference type="EMBL" id="PIR47803.1"/>
    </source>
</evidence>
<dbReference type="InterPro" id="IPR051162">
    <property type="entry name" value="T4SS_component"/>
</dbReference>